<sequence>PGPALPGRRGIDLRPRGHRPAPAL</sequence>
<evidence type="ECO:0000313" key="2">
    <source>
        <dbReference type="EMBL" id="SVA09403.1"/>
    </source>
</evidence>
<evidence type="ECO:0000256" key="1">
    <source>
        <dbReference type="SAM" id="MobiDB-lite"/>
    </source>
</evidence>
<name>A0A381T6N7_9ZZZZ</name>
<accession>A0A381T6N7</accession>
<reference evidence="2" key="1">
    <citation type="submission" date="2018-05" db="EMBL/GenBank/DDBJ databases">
        <authorList>
            <person name="Lanie J.A."/>
            <person name="Ng W.-L."/>
            <person name="Kazmierczak K.M."/>
            <person name="Andrzejewski T.M."/>
            <person name="Davidsen T.M."/>
            <person name="Wayne K.J."/>
            <person name="Tettelin H."/>
            <person name="Glass J.I."/>
            <person name="Rusch D."/>
            <person name="Podicherti R."/>
            <person name="Tsui H.-C.T."/>
            <person name="Winkler M.E."/>
        </authorList>
    </citation>
    <scope>NUCLEOTIDE SEQUENCE</scope>
</reference>
<feature type="non-terminal residue" evidence="2">
    <location>
        <position position="1"/>
    </location>
</feature>
<dbReference type="EMBL" id="UINC01003807">
    <property type="protein sequence ID" value="SVA09403.1"/>
    <property type="molecule type" value="Genomic_DNA"/>
</dbReference>
<dbReference type="AlphaFoldDB" id="A0A381T6N7"/>
<organism evidence="2">
    <name type="scientific">marine metagenome</name>
    <dbReference type="NCBI Taxonomy" id="408172"/>
    <lineage>
        <taxon>unclassified sequences</taxon>
        <taxon>metagenomes</taxon>
        <taxon>ecological metagenomes</taxon>
    </lineage>
</organism>
<gene>
    <name evidence="2" type="ORF">METZ01_LOCUS62257</name>
</gene>
<feature type="non-terminal residue" evidence="2">
    <location>
        <position position="24"/>
    </location>
</feature>
<protein>
    <submittedName>
        <fullName evidence="2">Uncharacterized protein</fullName>
    </submittedName>
</protein>
<feature type="region of interest" description="Disordered" evidence="1">
    <location>
        <begin position="1"/>
        <end position="24"/>
    </location>
</feature>
<proteinExistence type="predicted"/>